<evidence type="ECO:0000313" key="11">
    <source>
        <dbReference type="EMBL" id="KAK3356647.1"/>
    </source>
</evidence>
<dbReference type="SUPFAM" id="SSF54909">
    <property type="entry name" value="Dimeric alpha+beta barrel"/>
    <property type="match status" value="1"/>
</dbReference>
<dbReference type="InterPro" id="IPR006314">
    <property type="entry name" value="Dyp_peroxidase"/>
</dbReference>
<dbReference type="Proteomes" id="UP001275084">
    <property type="component" value="Unassembled WGS sequence"/>
</dbReference>
<keyword evidence="5" id="KW-0732">Signal</keyword>
<comment type="similarity">
    <text evidence="8">Belongs to the DyP-type peroxidase family.</text>
</comment>
<evidence type="ECO:0008006" key="13">
    <source>
        <dbReference type="Google" id="ProtNLM"/>
    </source>
</evidence>
<dbReference type="InterPro" id="IPR048328">
    <property type="entry name" value="Dyp_perox_C"/>
</dbReference>
<evidence type="ECO:0000259" key="10">
    <source>
        <dbReference type="Pfam" id="PF21105"/>
    </source>
</evidence>
<keyword evidence="3" id="KW-0349">Heme</keyword>
<evidence type="ECO:0000256" key="6">
    <source>
        <dbReference type="ARBA" id="ARBA00023002"/>
    </source>
</evidence>
<keyword evidence="7" id="KW-0408">Iron</keyword>
<evidence type="ECO:0000259" key="9">
    <source>
        <dbReference type="Pfam" id="PF20628"/>
    </source>
</evidence>
<evidence type="ECO:0000256" key="5">
    <source>
        <dbReference type="ARBA" id="ARBA00022729"/>
    </source>
</evidence>
<dbReference type="GO" id="GO:0005829">
    <property type="term" value="C:cytosol"/>
    <property type="evidence" value="ECO:0007669"/>
    <property type="project" value="TreeGrafter"/>
</dbReference>
<evidence type="ECO:0000256" key="4">
    <source>
        <dbReference type="ARBA" id="ARBA00022723"/>
    </source>
</evidence>
<evidence type="ECO:0000256" key="1">
    <source>
        <dbReference type="ARBA" id="ARBA00001970"/>
    </source>
</evidence>
<dbReference type="AlphaFoldDB" id="A0AAJ0HKN8"/>
<evidence type="ECO:0000256" key="3">
    <source>
        <dbReference type="ARBA" id="ARBA00022617"/>
    </source>
</evidence>
<organism evidence="11 12">
    <name type="scientific">Lasiosphaeria hispida</name>
    <dbReference type="NCBI Taxonomy" id="260671"/>
    <lineage>
        <taxon>Eukaryota</taxon>
        <taxon>Fungi</taxon>
        <taxon>Dikarya</taxon>
        <taxon>Ascomycota</taxon>
        <taxon>Pezizomycotina</taxon>
        <taxon>Sordariomycetes</taxon>
        <taxon>Sordariomycetidae</taxon>
        <taxon>Sordariales</taxon>
        <taxon>Lasiosphaeriaceae</taxon>
        <taxon>Lasiosphaeria</taxon>
    </lineage>
</organism>
<dbReference type="GO" id="GO:0020037">
    <property type="term" value="F:heme binding"/>
    <property type="evidence" value="ECO:0007669"/>
    <property type="project" value="InterPro"/>
</dbReference>
<proteinExistence type="inferred from homology"/>
<sequence>MRIFRALQAKLDLSKIQGDLFSRGFPKFNETYYFFSIKKPGDFSKALRKLARDGKSISTLQAVIGQWEEVDKLRGAKGRDLTKDDKVIKLSNALIGFSSAGLKEIRRGNARLLGIGEENSDKDSILTSDPAFYRGMKRDGPMNLSDPPTTNWDRLFQQEIHGVLKVAGSDETQVEDRLDQIKGVLGYGTGVIADIVGDSAPTKAISRVDGASKPHEGLAWGHEHFGYRDGISQPLMKGIDLPEAIEANPFMDTPQDTIIVKYDNTPQPGNMSRDWGNPSQRPQWMENGSFLVFRKLEQHVGRFQALLKQKYSTVKCSGESELAAKLMGRWPEGTPIADGQLRTADSVPTAQLLRENNFKQMPADSKQVCPTGAHIRKMNPRSVNSRDQSAVTEARILRKGIPYGTPYTGAGDNPDVHRGLLFACYQSSIGRGFWRIQSEWANEPRFPLARTNPQGPGLDPFIGQSEETALGMPYSEEDEMKLFLNDTDKQTHPRLGPFGPLVTMRGGEYFFVPSIDALADTLGSP</sequence>
<dbReference type="PANTHER" id="PTHR30521:SF4">
    <property type="entry name" value="DEFERROCHELATASE"/>
    <property type="match status" value="1"/>
</dbReference>
<evidence type="ECO:0000256" key="2">
    <source>
        <dbReference type="ARBA" id="ARBA00022559"/>
    </source>
</evidence>
<reference evidence="11" key="2">
    <citation type="submission" date="2023-06" db="EMBL/GenBank/DDBJ databases">
        <authorList>
            <consortium name="Lawrence Berkeley National Laboratory"/>
            <person name="Haridas S."/>
            <person name="Hensen N."/>
            <person name="Bonometti L."/>
            <person name="Westerberg I."/>
            <person name="Brannstrom I.O."/>
            <person name="Guillou S."/>
            <person name="Cros-Aarteil S."/>
            <person name="Calhoun S."/>
            <person name="Kuo A."/>
            <person name="Mondo S."/>
            <person name="Pangilinan J."/>
            <person name="Riley R."/>
            <person name="Labutti K."/>
            <person name="Andreopoulos B."/>
            <person name="Lipzen A."/>
            <person name="Chen C."/>
            <person name="Yanf M."/>
            <person name="Daum C."/>
            <person name="Ng V."/>
            <person name="Clum A."/>
            <person name="Steindorff A."/>
            <person name="Ohm R."/>
            <person name="Martin F."/>
            <person name="Silar P."/>
            <person name="Natvig D."/>
            <person name="Lalanne C."/>
            <person name="Gautier V."/>
            <person name="Ament-Velasquez S.L."/>
            <person name="Kruys A."/>
            <person name="Hutchinson M.I."/>
            <person name="Powell A.J."/>
            <person name="Barry K."/>
            <person name="Miller A.N."/>
            <person name="Grigoriev I.V."/>
            <person name="Debuchy R."/>
            <person name="Gladieux P."/>
            <person name="Thoren M.H."/>
            <person name="Johannesson H."/>
        </authorList>
    </citation>
    <scope>NUCLEOTIDE SEQUENCE</scope>
    <source>
        <strain evidence="11">CBS 955.72</strain>
    </source>
</reference>
<dbReference type="InterPro" id="IPR049509">
    <property type="entry name" value="DyP_N"/>
</dbReference>
<dbReference type="GO" id="GO:0046872">
    <property type="term" value="F:metal ion binding"/>
    <property type="evidence" value="ECO:0007669"/>
    <property type="project" value="UniProtKB-KW"/>
</dbReference>
<dbReference type="Pfam" id="PF21105">
    <property type="entry name" value="DyP_N"/>
    <property type="match status" value="1"/>
</dbReference>
<evidence type="ECO:0000256" key="7">
    <source>
        <dbReference type="ARBA" id="ARBA00023004"/>
    </source>
</evidence>
<keyword evidence="2" id="KW-0575">Peroxidase</keyword>
<name>A0AAJ0HKN8_9PEZI</name>
<comment type="cofactor">
    <cofactor evidence="1">
        <name>heme b</name>
        <dbReference type="ChEBI" id="CHEBI:60344"/>
    </cofactor>
</comment>
<dbReference type="Pfam" id="PF20628">
    <property type="entry name" value="Dyp_perox_C"/>
    <property type="match status" value="1"/>
</dbReference>
<gene>
    <name evidence="11" type="ORF">B0T25DRAFT_537124</name>
</gene>
<comment type="caution">
    <text evidence="11">The sequence shown here is derived from an EMBL/GenBank/DDBJ whole genome shotgun (WGS) entry which is preliminary data.</text>
</comment>
<dbReference type="NCBIfam" id="TIGR01413">
    <property type="entry name" value="Dyp_perox_fam"/>
    <property type="match status" value="1"/>
</dbReference>
<dbReference type="InterPro" id="IPR011008">
    <property type="entry name" value="Dimeric_a/b-barrel"/>
</dbReference>
<dbReference type="PANTHER" id="PTHR30521">
    <property type="entry name" value="DEFERROCHELATASE/PEROXIDASE"/>
    <property type="match status" value="1"/>
</dbReference>
<keyword evidence="4" id="KW-0479">Metal-binding</keyword>
<feature type="domain" description="DyP dimeric alpha+beta barrel" evidence="10">
    <location>
        <begin position="16"/>
        <end position="198"/>
    </location>
</feature>
<dbReference type="GO" id="GO:0004601">
    <property type="term" value="F:peroxidase activity"/>
    <property type="evidence" value="ECO:0007669"/>
    <property type="project" value="UniProtKB-KW"/>
</dbReference>
<evidence type="ECO:0000256" key="8">
    <source>
        <dbReference type="ARBA" id="ARBA00025737"/>
    </source>
</evidence>
<dbReference type="EMBL" id="JAUIQD010000003">
    <property type="protein sequence ID" value="KAK3356647.1"/>
    <property type="molecule type" value="Genomic_DNA"/>
</dbReference>
<evidence type="ECO:0000313" key="12">
    <source>
        <dbReference type="Proteomes" id="UP001275084"/>
    </source>
</evidence>
<dbReference type="PROSITE" id="PS51404">
    <property type="entry name" value="DYP_PEROXIDASE"/>
    <property type="match status" value="1"/>
</dbReference>
<feature type="domain" description="Dyp-type peroxidase C-terminal" evidence="9">
    <location>
        <begin position="279"/>
        <end position="440"/>
    </location>
</feature>
<keyword evidence="6" id="KW-0560">Oxidoreductase</keyword>
<accession>A0AAJ0HKN8</accession>
<protein>
    <recommendedName>
        <fullName evidence="13">Dyp-type peroxidase</fullName>
    </recommendedName>
</protein>
<reference evidence="11" key="1">
    <citation type="journal article" date="2023" name="Mol. Phylogenet. Evol.">
        <title>Genome-scale phylogeny and comparative genomics of the fungal order Sordariales.</title>
        <authorList>
            <person name="Hensen N."/>
            <person name="Bonometti L."/>
            <person name="Westerberg I."/>
            <person name="Brannstrom I.O."/>
            <person name="Guillou S."/>
            <person name="Cros-Aarteil S."/>
            <person name="Calhoun S."/>
            <person name="Haridas S."/>
            <person name="Kuo A."/>
            <person name="Mondo S."/>
            <person name="Pangilinan J."/>
            <person name="Riley R."/>
            <person name="LaButti K."/>
            <person name="Andreopoulos B."/>
            <person name="Lipzen A."/>
            <person name="Chen C."/>
            <person name="Yan M."/>
            <person name="Daum C."/>
            <person name="Ng V."/>
            <person name="Clum A."/>
            <person name="Steindorff A."/>
            <person name="Ohm R.A."/>
            <person name="Martin F."/>
            <person name="Silar P."/>
            <person name="Natvig D.O."/>
            <person name="Lalanne C."/>
            <person name="Gautier V."/>
            <person name="Ament-Velasquez S.L."/>
            <person name="Kruys A."/>
            <person name="Hutchinson M.I."/>
            <person name="Powell A.J."/>
            <person name="Barry K."/>
            <person name="Miller A.N."/>
            <person name="Grigoriev I.V."/>
            <person name="Debuchy R."/>
            <person name="Gladieux P."/>
            <person name="Hiltunen Thoren M."/>
            <person name="Johannesson H."/>
        </authorList>
    </citation>
    <scope>NUCLEOTIDE SEQUENCE</scope>
    <source>
        <strain evidence="11">CBS 955.72</strain>
    </source>
</reference>
<keyword evidence="12" id="KW-1185">Reference proteome</keyword>